<dbReference type="EMBL" id="LR796201">
    <property type="protein sequence ID" value="CAB4127068.1"/>
    <property type="molecule type" value="Genomic_DNA"/>
</dbReference>
<dbReference type="PANTHER" id="PTHR46609:SF6">
    <property type="entry name" value="EXONUCLEASE, PHAGE-TYPE_RECB, C-TERMINAL DOMAIN-CONTAINING PROTEIN-RELATED"/>
    <property type="match status" value="1"/>
</dbReference>
<gene>
    <name evidence="6" type="ORF">UFOVP1357_25</name>
    <name evidence="2" type="ORF">UFOVP18_48</name>
    <name evidence="4" type="ORF">UFOVP258_41</name>
    <name evidence="5" type="ORF">UFOVP502_33</name>
    <name evidence="3" type="ORF">UFOVP82_50</name>
</gene>
<dbReference type="InterPro" id="IPR051703">
    <property type="entry name" value="NF-kappa-B_Signaling_Reg"/>
</dbReference>
<dbReference type="Pfam" id="PF09588">
    <property type="entry name" value="YqaJ"/>
    <property type="match status" value="1"/>
</dbReference>
<keyword evidence="3" id="KW-0540">Nuclease</keyword>
<dbReference type="InterPro" id="IPR011335">
    <property type="entry name" value="Restrct_endonuc-II-like"/>
</dbReference>
<evidence type="ECO:0000259" key="1">
    <source>
        <dbReference type="Pfam" id="PF09588"/>
    </source>
</evidence>
<dbReference type="NCBIfam" id="TIGR03033">
    <property type="entry name" value="phage_rel_nuc"/>
    <property type="match status" value="1"/>
</dbReference>
<dbReference type="InterPro" id="IPR017482">
    <property type="entry name" value="Lambda-type_endonuclease"/>
</dbReference>
<dbReference type="GO" id="GO:0004519">
    <property type="term" value="F:endonuclease activity"/>
    <property type="evidence" value="ECO:0007669"/>
    <property type="project" value="UniProtKB-KW"/>
</dbReference>
<reference evidence="3" key="1">
    <citation type="submission" date="2020-04" db="EMBL/GenBank/DDBJ databases">
        <authorList>
            <person name="Chiriac C."/>
            <person name="Salcher M."/>
            <person name="Ghai R."/>
            <person name="Kavagutti S V."/>
        </authorList>
    </citation>
    <scope>NUCLEOTIDE SEQUENCE</scope>
</reference>
<dbReference type="InterPro" id="IPR011604">
    <property type="entry name" value="PDDEXK-like_dom_sf"/>
</dbReference>
<sequence length="284" mass="33527">MSYVAQGTPEWHELRKRHIGASDSAAILGISPWKTRFQLWQEKLGLYQTKENDAMRRGKELEQEAREYYSSLLGEYFVDDVKTKGIFLASLDGINLEKTVAIEIKCPNIRRVYEFCDLGEIPNYYYSQLQHQMFVYDLNEIWYGEFHPDAKPHPIRVKRDDCYLAEYIVAANQFWQCVQDEVAPEMRDKDCYIIEDDEDFGKLALWWKECQEKAVEWESMADSAKIELIRHINEKNSSGYGIKVVKQKRIGNIDYESIPELEGIDLEKYRKPGKEFWTVRNSKY</sequence>
<feature type="domain" description="YqaJ viral recombinase" evidence="1">
    <location>
        <begin position="10"/>
        <end position="135"/>
    </location>
</feature>
<evidence type="ECO:0000313" key="3">
    <source>
        <dbReference type="EMBL" id="CAB4127068.1"/>
    </source>
</evidence>
<dbReference type="EMBL" id="LR796264">
    <property type="protein sequence ID" value="CAB4132617.1"/>
    <property type="molecule type" value="Genomic_DNA"/>
</dbReference>
<evidence type="ECO:0000313" key="2">
    <source>
        <dbReference type="EMBL" id="CAB4121674.1"/>
    </source>
</evidence>
<evidence type="ECO:0000313" key="5">
    <source>
        <dbReference type="EMBL" id="CAB4146512.1"/>
    </source>
</evidence>
<evidence type="ECO:0000313" key="6">
    <source>
        <dbReference type="EMBL" id="CAB4200025.1"/>
    </source>
</evidence>
<keyword evidence="3" id="KW-0378">Hydrolase</keyword>
<dbReference type="EMBL" id="LR796468">
    <property type="protein sequence ID" value="CAB4146512.1"/>
    <property type="molecule type" value="Genomic_DNA"/>
</dbReference>
<proteinExistence type="predicted"/>
<accession>A0A6J5KX58</accession>
<evidence type="ECO:0000313" key="4">
    <source>
        <dbReference type="EMBL" id="CAB4132617.1"/>
    </source>
</evidence>
<name>A0A6J5KX58_9CAUD</name>
<keyword evidence="3" id="KW-0255">Endonuclease</keyword>
<dbReference type="EMBL" id="LR797304">
    <property type="protein sequence ID" value="CAB4200025.1"/>
    <property type="molecule type" value="Genomic_DNA"/>
</dbReference>
<dbReference type="EMBL" id="LR796149">
    <property type="protein sequence ID" value="CAB4121674.1"/>
    <property type="molecule type" value="Genomic_DNA"/>
</dbReference>
<dbReference type="Gene3D" id="3.90.320.10">
    <property type="match status" value="1"/>
</dbReference>
<dbReference type="InterPro" id="IPR019080">
    <property type="entry name" value="YqaJ_viral_recombinase"/>
</dbReference>
<dbReference type="PANTHER" id="PTHR46609">
    <property type="entry name" value="EXONUCLEASE, PHAGE-TYPE/RECB, C-TERMINAL DOMAIN-CONTAINING PROTEIN"/>
    <property type="match status" value="1"/>
</dbReference>
<dbReference type="SUPFAM" id="SSF52980">
    <property type="entry name" value="Restriction endonuclease-like"/>
    <property type="match status" value="1"/>
</dbReference>
<protein>
    <submittedName>
        <fullName evidence="3">Phage-type endonuclease</fullName>
    </submittedName>
</protein>
<organism evidence="3">
    <name type="scientific">uncultured Caudovirales phage</name>
    <dbReference type="NCBI Taxonomy" id="2100421"/>
    <lineage>
        <taxon>Viruses</taxon>
        <taxon>Duplodnaviria</taxon>
        <taxon>Heunggongvirae</taxon>
        <taxon>Uroviricota</taxon>
        <taxon>Caudoviricetes</taxon>
        <taxon>Peduoviridae</taxon>
        <taxon>Maltschvirus</taxon>
        <taxon>Maltschvirus maltsch</taxon>
    </lineage>
</organism>
<dbReference type="CDD" id="cd22343">
    <property type="entry name" value="PDDEXK_lambda_exonuclease-like"/>
    <property type="match status" value="1"/>
</dbReference>